<dbReference type="CDD" id="cd24163">
    <property type="entry name" value="RWDD2_C"/>
    <property type="match status" value="1"/>
</dbReference>
<evidence type="ECO:0000313" key="3">
    <source>
        <dbReference type="EMBL" id="KAE9980135.1"/>
    </source>
</evidence>
<evidence type="ECO:0000313" key="6">
    <source>
        <dbReference type="Proteomes" id="UP000490939"/>
    </source>
</evidence>
<name>A0A8H3UJX2_VENIN</name>
<keyword evidence="6" id="KW-1185">Reference proteome</keyword>
<evidence type="ECO:0000313" key="5">
    <source>
        <dbReference type="Proteomes" id="UP000447873"/>
    </source>
</evidence>
<sequence>MSARHANAQLFNALIRTHHITSKKKVARLKKAAATHDCYVLLRSGGCPGIMYCEGDETGVKDWVAVVQSLRYKDYSLAARPAPVDANPRLPEYGRLFEVAHVKEFSVIMAERGIVPWWRKAMGWPEPV</sequence>
<organism evidence="2 4">
    <name type="scientific">Venturia inaequalis</name>
    <name type="common">Apple scab fungus</name>
    <dbReference type="NCBI Taxonomy" id="5025"/>
    <lineage>
        <taxon>Eukaryota</taxon>
        <taxon>Fungi</taxon>
        <taxon>Dikarya</taxon>
        <taxon>Ascomycota</taxon>
        <taxon>Pezizomycotina</taxon>
        <taxon>Dothideomycetes</taxon>
        <taxon>Pleosporomycetidae</taxon>
        <taxon>Venturiales</taxon>
        <taxon>Venturiaceae</taxon>
        <taxon>Venturia</taxon>
    </lineage>
</organism>
<accession>A0A8H3UJX2</accession>
<protein>
    <submittedName>
        <fullName evidence="2">Uncharacterized protein</fullName>
    </submittedName>
</protein>
<evidence type="ECO:0000313" key="1">
    <source>
        <dbReference type="EMBL" id="KAE9968183.1"/>
    </source>
</evidence>
<dbReference type="Proteomes" id="UP000490939">
    <property type="component" value="Unassembled WGS sequence"/>
</dbReference>
<dbReference type="AlphaFoldDB" id="A0A8H3UJX2"/>
<dbReference type="EMBL" id="WNWR01000395">
    <property type="protein sequence ID" value="KAE9980135.1"/>
    <property type="molecule type" value="Genomic_DNA"/>
</dbReference>
<reference evidence="2 4" key="1">
    <citation type="submission" date="2019-11" db="EMBL/GenBank/DDBJ databases">
        <title>Venturia inaequalis Genome Resource.</title>
        <authorList>
            <person name="Lichtner F.J."/>
        </authorList>
    </citation>
    <scope>NUCLEOTIDE SEQUENCE [LARGE SCALE GENOMIC DNA]</scope>
    <source>
        <strain evidence="1 5">120213</strain>
        <strain evidence="2">Bline_iso_100314</strain>
        <strain evidence="3 6">DMI_063113</strain>
    </source>
</reference>
<dbReference type="InterPro" id="IPR059181">
    <property type="entry name" value="RWDD2A-B_C"/>
</dbReference>
<dbReference type="Proteomes" id="UP000447873">
    <property type="component" value="Unassembled WGS sequence"/>
</dbReference>
<comment type="caution">
    <text evidence="2">The sequence shown here is derived from an EMBL/GenBank/DDBJ whole genome shotgun (WGS) entry which is preliminary data.</text>
</comment>
<gene>
    <name evidence="2" type="ORF">BLS_004654</name>
    <name evidence="3" type="ORF">EG327_006684</name>
    <name evidence="1" type="ORF">EG328_007708</name>
</gene>
<evidence type="ECO:0000313" key="2">
    <source>
        <dbReference type="EMBL" id="KAE9971025.1"/>
    </source>
</evidence>
<dbReference type="EMBL" id="WNWQ01000306">
    <property type="protein sequence ID" value="KAE9971025.1"/>
    <property type="molecule type" value="Genomic_DNA"/>
</dbReference>
<dbReference type="OrthoDB" id="432412at2759"/>
<proteinExistence type="predicted"/>
<dbReference type="EMBL" id="WNWS01000418">
    <property type="protein sequence ID" value="KAE9968183.1"/>
    <property type="molecule type" value="Genomic_DNA"/>
</dbReference>
<evidence type="ECO:0000313" key="4">
    <source>
        <dbReference type="Proteomes" id="UP000433883"/>
    </source>
</evidence>
<dbReference type="Proteomes" id="UP000433883">
    <property type="component" value="Unassembled WGS sequence"/>
</dbReference>